<feature type="domain" description="N-acetyltransferase" evidence="1">
    <location>
        <begin position="8"/>
        <end position="95"/>
    </location>
</feature>
<dbReference type="PANTHER" id="PTHR31435:SF10">
    <property type="entry name" value="BSR4717 PROTEIN"/>
    <property type="match status" value="1"/>
</dbReference>
<proteinExistence type="predicted"/>
<dbReference type="EMBL" id="JBHSBW010000003">
    <property type="protein sequence ID" value="MFC4209785.1"/>
    <property type="molecule type" value="Genomic_DNA"/>
</dbReference>
<name>A0ABV8P561_9SPHI</name>
<dbReference type="EC" id="2.3.1.-" evidence="2"/>
<keyword evidence="2" id="KW-0808">Transferase</keyword>
<dbReference type="RefSeq" id="WP_378981036.1">
    <property type="nucleotide sequence ID" value="NZ_JBHSBW010000003.1"/>
</dbReference>
<sequence length="100" mass="11759">MAEVRLNIHQNGPDAFEIFDEDGMVGEMIFDINGTDLTVYHTEVEPEKEGQGYAKMLLESMVAYVREEKLMVRPMCPYVQLQFSRHEDLYQDIWNKINEK</sequence>
<dbReference type="PROSITE" id="PS51729">
    <property type="entry name" value="GNAT_YJDJ"/>
    <property type="match status" value="1"/>
</dbReference>
<dbReference type="SUPFAM" id="SSF55729">
    <property type="entry name" value="Acyl-CoA N-acyltransferases (Nat)"/>
    <property type="match status" value="1"/>
</dbReference>
<evidence type="ECO:0000259" key="1">
    <source>
        <dbReference type="PROSITE" id="PS51729"/>
    </source>
</evidence>
<keyword evidence="3" id="KW-1185">Reference proteome</keyword>
<dbReference type="Proteomes" id="UP001595789">
    <property type="component" value="Unassembled WGS sequence"/>
</dbReference>
<dbReference type="InterPro" id="IPR031165">
    <property type="entry name" value="GNAT_YJDJ"/>
</dbReference>
<dbReference type="Gene3D" id="3.40.630.30">
    <property type="match status" value="1"/>
</dbReference>
<dbReference type="InterPro" id="IPR016181">
    <property type="entry name" value="Acyl_CoA_acyltransferase"/>
</dbReference>
<reference evidence="3" key="1">
    <citation type="journal article" date="2019" name="Int. J. Syst. Evol. Microbiol.">
        <title>The Global Catalogue of Microorganisms (GCM) 10K type strain sequencing project: providing services to taxonomists for standard genome sequencing and annotation.</title>
        <authorList>
            <consortium name="The Broad Institute Genomics Platform"/>
            <consortium name="The Broad Institute Genome Sequencing Center for Infectious Disease"/>
            <person name="Wu L."/>
            <person name="Ma J."/>
        </authorList>
    </citation>
    <scope>NUCLEOTIDE SEQUENCE [LARGE SCALE GENOMIC DNA]</scope>
    <source>
        <strain evidence="3">CCM 8691</strain>
    </source>
</reference>
<accession>A0ABV8P561</accession>
<organism evidence="2 3">
    <name type="scientific">Pedobacter lithocola</name>
    <dbReference type="NCBI Taxonomy" id="1908239"/>
    <lineage>
        <taxon>Bacteria</taxon>
        <taxon>Pseudomonadati</taxon>
        <taxon>Bacteroidota</taxon>
        <taxon>Sphingobacteriia</taxon>
        <taxon>Sphingobacteriales</taxon>
        <taxon>Sphingobacteriaceae</taxon>
        <taxon>Pedobacter</taxon>
    </lineage>
</organism>
<dbReference type="InterPro" id="IPR045057">
    <property type="entry name" value="Gcn5-rel_NAT"/>
</dbReference>
<dbReference type="PANTHER" id="PTHR31435">
    <property type="entry name" value="PROTEIN NATD1"/>
    <property type="match status" value="1"/>
</dbReference>
<evidence type="ECO:0000313" key="2">
    <source>
        <dbReference type="EMBL" id="MFC4209785.1"/>
    </source>
</evidence>
<dbReference type="GO" id="GO:0016746">
    <property type="term" value="F:acyltransferase activity"/>
    <property type="evidence" value="ECO:0007669"/>
    <property type="project" value="UniProtKB-KW"/>
</dbReference>
<evidence type="ECO:0000313" key="3">
    <source>
        <dbReference type="Proteomes" id="UP001595789"/>
    </source>
</evidence>
<protein>
    <submittedName>
        <fullName evidence="2">GNAT family N-acetyltransferase</fullName>
        <ecNumber evidence="2">2.3.1.-</ecNumber>
    </submittedName>
</protein>
<gene>
    <name evidence="2" type="ORF">ACFOWA_01245</name>
</gene>
<keyword evidence="2" id="KW-0012">Acyltransferase</keyword>
<comment type="caution">
    <text evidence="2">The sequence shown here is derived from an EMBL/GenBank/DDBJ whole genome shotgun (WGS) entry which is preliminary data.</text>
</comment>
<dbReference type="Pfam" id="PF14542">
    <property type="entry name" value="Acetyltransf_CG"/>
    <property type="match status" value="1"/>
</dbReference>